<dbReference type="Proteomes" id="UP000006038">
    <property type="component" value="Chromosome 6"/>
</dbReference>
<evidence type="ECO:0000313" key="2">
    <source>
        <dbReference type="Proteomes" id="UP000006038"/>
    </source>
</evidence>
<dbReference type="Gramene" id="OB06G23700.1">
    <property type="protein sequence ID" value="OB06G23700.1"/>
    <property type="gene ID" value="OB06G23700"/>
</dbReference>
<keyword evidence="2" id="KW-1185">Reference proteome</keyword>
<evidence type="ECO:0000313" key="1">
    <source>
        <dbReference type="EnsemblPlants" id="OB06G23700.1"/>
    </source>
</evidence>
<protein>
    <submittedName>
        <fullName evidence="1">Uncharacterized protein</fullName>
    </submittedName>
</protein>
<reference evidence="1" key="2">
    <citation type="submission" date="2013-04" db="UniProtKB">
        <authorList>
            <consortium name="EnsemblPlants"/>
        </authorList>
    </citation>
    <scope>IDENTIFICATION</scope>
</reference>
<reference evidence="1" key="1">
    <citation type="journal article" date="2013" name="Nat. Commun.">
        <title>Whole-genome sequencing of Oryza brachyantha reveals mechanisms underlying Oryza genome evolution.</title>
        <authorList>
            <person name="Chen J."/>
            <person name="Huang Q."/>
            <person name="Gao D."/>
            <person name="Wang J."/>
            <person name="Lang Y."/>
            <person name="Liu T."/>
            <person name="Li B."/>
            <person name="Bai Z."/>
            <person name="Luis Goicoechea J."/>
            <person name="Liang C."/>
            <person name="Chen C."/>
            <person name="Zhang W."/>
            <person name="Sun S."/>
            <person name="Liao Y."/>
            <person name="Zhang X."/>
            <person name="Yang L."/>
            <person name="Song C."/>
            <person name="Wang M."/>
            <person name="Shi J."/>
            <person name="Liu G."/>
            <person name="Liu J."/>
            <person name="Zhou H."/>
            <person name="Zhou W."/>
            <person name="Yu Q."/>
            <person name="An N."/>
            <person name="Chen Y."/>
            <person name="Cai Q."/>
            <person name="Wang B."/>
            <person name="Liu B."/>
            <person name="Min J."/>
            <person name="Huang Y."/>
            <person name="Wu H."/>
            <person name="Li Z."/>
            <person name="Zhang Y."/>
            <person name="Yin Y."/>
            <person name="Song W."/>
            <person name="Jiang J."/>
            <person name="Jackson S.A."/>
            <person name="Wing R.A."/>
            <person name="Wang J."/>
            <person name="Chen M."/>
        </authorList>
    </citation>
    <scope>NUCLEOTIDE SEQUENCE [LARGE SCALE GENOMIC DNA]</scope>
    <source>
        <strain evidence="1">cv. IRGC 101232</strain>
    </source>
</reference>
<name>J3MEC6_ORYBR</name>
<accession>J3MEC6</accession>
<sequence>MKPTSQSKEERLGHSHTIISEILPWYSIAFFQFLSFVLHVHTFCKCAGTKPSILIQRHILVCFRKQNDLTLGEEVNHCNFVNWLADGCWCSK</sequence>
<dbReference type="EnsemblPlants" id="OB06G23700.1">
    <property type="protein sequence ID" value="OB06G23700.1"/>
    <property type="gene ID" value="OB06G23700"/>
</dbReference>
<dbReference type="AlphaFoldDB" id="J3MEC6"/>
<dbReference type="HOGENOM" id="CLU_2416832_0_0_1"/>
<organism evidence="1">
    <name type="scientific">Oryza brachyantha</name>
    <name type="common">malo sina</name>
    <dbReference type="NCBI Taxonomy" id="4533"/>
    <lineage>
        <taxon>Eukaryota</taxon>
        <taxon>Viridiplantae</taxon>
        <taxon>Streptophyta</taxon>
        <taxon>Embryophyta</taxon>
        <taxon>Tracheophyta</taxon>
        <taxon>Spermatophyta</taxon>
        <taxon>Magnoliopsida</taxon>
        <taxon>Liliopsida</taxon>
        <taxon>Poales</taxon>
        <taxon>Poaceae</taxon>
        <taxon>BOP clade</taxon>
        <taxon>Oryzoideae</taxon>
        <taxon>Oryzeae</taxon>
        <taxon>Oryzinae</taxon>
        <taxon>Oryza</taxon>
    </lineage>
</organism>
<proteinExistence type="predicted"/>